<feature type="chain" id="PRO_5043847786" description="LAGLIDADG homing endonuclease" evidence="1">
    <location>
        <begin position="18"/>
        <end position="411"/>
    </location>
</feature>
<gene>
    <name evidence="2" type="ORF">VNE69_09155</name>
</gene>
<reference evidence="2" key="1">
    <citation type="journal article" date="2024" name="BMC Genomics">
        <title>Functional annotation of a divergent genome using sequence and structure-based similarity.</title>
        <authorList>
            <person name="Svedberg D."/>
            <person name="Winiger R.R."/>
            <person name="Berg A."/>
            <person name="Sharma H."/>
            <person name="Tellgren-Roth C."/>
            <person name="Debrunner-Vossbrinck B.A."/>
            <person name="Vossbrinck C.R."/>
            <person name="Barandun J."/>
        </authorList>
    </citation>
    <scope>NUCLEOTIDE SEQUENCE</scope>
    <source>
        <strain evidence="2">Illinois isolate</strain>
    </source>
</reference>
<evidence type="ECO:0000313" key="3">
    <source>
        <dbReference type="Proteomes" id="UP001334084"/>
    </source>
</evidence>
<sequence>MNLLKVLSVIMFGFAQTEELNELIRNQLFERIETGRYLFCDKKKANNYINVYADLGIGKYNIKFITKVGFGDECILELIIPIKNKSYDDIIKIIEGNIKLISNDSREYTYLFYCGYYQFNYPNIKNLLKKLKEINTLRRIDSKNTDIYYENIFYDMDVLQRIITKTRTYENESIREPQSSIVYYDELFTNNKIVLLIIDIENVLFFFDFCVDELYNKVDVEVYEDGSNESKMIKKILDIHKLSREKFNLYVVEVDDSVDIYSNCICIRKRDRDYEIDIKANKVIFKSKDKKTTFYVKDSKPKEKDNRYISKACHIEFQRIFYRLSGTNYLREIELFFVLLKNHKKIEYFVQRILNKPGSALYMIFAWQLYDCFLQHYRDSRIKIQNKEDSETERIQFIKDLTVFIEKKKWQ</sequence>
<evidence type="ECO:0000256" key="1">
    <source>
        <dbReference type="SAM" id="SignalP"/>
    </source>
</evidence>
<evidence type="ECO:0008006" key="4">
    <source>
        <dbReference type="Google" id="ProtNLM"/>
    </source>
</evidence>
<dbReference type="RefSeq" id="XP_065330747.1">
    <property type="nucleotide sequence ID" value="XM_065474675.1"/>
</dbReference>
<keyword evidence="3" id="KW-1185">Reference proteome</keyword>
<evidence type="ECO:0000313" key="2">
    <source>
        <dbReference type="EMBL" id="WUR04602.1"/>
    </source>
</evidence>
<dbReference type="KEGG" id="vnx:VNE69_09155"/>
<name>A0AAX4JF39_9MICR</name>
<feature type="signal peptide" evidence="1">
    <location>
        <begin position="1"/>
        <end position="17"/>
    </location>
</feature>
<accession>A0AAX4JF39</accession>
<dbReference type="AlphaFoldDB" id="A0AAX4JF39"/>
<organism evidence="2 3">
    <name type="scientific">Vairimorpha necatrix</name>
    <dbReference type="NCBI Taxonomy" id="6039"/>
    <lineage>
        <taxon>Eukaryota</taxon>
        <taxon>Fungi</taxon>
        <taxon>Fungi incertae sedis</taxon>
        <taxon>Microsporidia</taxon>
        <taxon>Nosematidae</taxon>
        <taxon>Vairimorpha</taxon>
    </lineage>
</organism>
<dbReference type="Proteomes" id="UP001334084">
    <property type="component" value="Chromosome 9"/>
</dbReference>
<keyword evidence="1" id="KW-0732">Signal</keyword>
<dbReference type="EMBL" id="CP142734">
    <property type="protein sequence ID" value="WUR04602.1"/>
    <property type="molecule type" value="Genomic_DNA"/>
</dbReference>
<protein>
    <recommendedName>
        <fullName evidence="4">LAGLIDADG homing endonuclease</fullName>
    </recommendedName>
</protein>
<dbReference type="GeneID" id="90542434"/>
<proteinExistence type="predicted"/>